<feature type="DNA-binding region" description="OmpR/PhoB-type" evidence="3">
    <location>
        <begin position="132"/>
        <end position="229"/>
    </location>
</feature>
<keyword evidence="7" id="KW-1185">Reference proteome</keyword>
<evidence type="ECO:0000256" key="3">
    <source>
        <dbReference type="PROSITE-ProRule" id="PRU01091"/>
    </source>
</evidence>
<dbReference type="InterPro" id="IPR036388">
    <property type="entry name" value="WH-like_DNA-bd_sf"/>
</dbReference>
<dbReference type="InterPro" id="IPR001867">
    <property type="entry name" value="OmpR/PhoB-type_DNA-bd"/>
</dbReference>
<feature type="domain" description="OmpR/PhoB-type" evidence="5">
    <location>
        <begin position="132"/>
        <end position="229"/>
    </location>
</feature>
<dbReference type="Pfam" id="PF00072">
    <property type="entry name" value="Response_reg"/>
    <property type="match status" value="1"/>
</dbReference>
<dbReference type="CDD" id="cd00383">
    <property type="entry name" value="trans_reg_C"/>
    <property type="match status" value="1"/>
</dbReference>
<evidence type="ECO:0000256" key="2">
    <source>
        <dbReference type="PROSITE-ProRule" id="PRU00169"/>
    </source>
</evidence>
<feature type="domain" description="Response regulatory" evidence="4">
    <location>
        <begin position="8"/>
        <end position="122"/>
    </location>
</feature>
<dbReference type="InterPro" id="IPR016032">
    <property type="entry name" value="Sig_transdc_resp-reg_C-effctor"/>
</dbReference>
<dbReference type="EMBL" id="JBHSBL010000002">
    <property type="protein sequence ID" value="MFC4063690.1"/>
    <property type="molecule type" value="Genomic_DNA"/>
</dbReference>
<organism evidence="6 7">
    <name type="scientific">Actinoplanes subglobosus</name>
    <dbReference type="NCBI Taxonomy" id="1547892"/>
    <lineage>
        <taxon>Bacteria</taxon>
        <taxon>Bacillati</taxon>
        <taxon>Actinomycetota</taxon>
        <taxon>Actinomycetes</taxon>
        <taxon>Micromonosporales</taxon>
        <taxon>Micromonosporaceae</taxon>
        <taxon>Actinoplanes</taxon>
    </lineage>
</organism>
<accession>A0ABV8IPE6</accession>
<dbReference type="SUPFAM" id="SSF52172">
    <property type="entry name" value="CheY-like"/>
    <property type="match status" value="1"/>
</dbReference>
<dbReference type="PANTHER" id="PTHR48111:SF28">
    <property type="entry name" value="TRANSCRIPTIONAL REGULATORY PROTEIN TCRX-RELATED"/>
    <property type="match status" value="1"/>
</dbReference>
<reference evidence="7" key="1">
    <citation type="journal article" date="2019" name="Int. J. Syst. Evol. Microbiol.">
        <title>The Global Catalogue of Microorganisms (GCM) 10K type strain sequencing project: providing services to taxonomists for standard genome sequencing and annotation.</title>
        <authorList>
            <consortium name="The Broad Institute Genomics Platform"/>
            <consortium name="The Broad Institute Genome Sequencing Center for Infectious Disease"/>
            <person name="Wu L."/>
            <person name="Ma J."/>
        </authorList>
    </citation>
    <scope>NUCLEOTIDE SEQUENCE [LARGE SCALE GENOMIC DNA]</scope>
    <source>
        <strain evidence="7">TBRC 5832</strain>
    </source>
</reference>
<dbReference type="SMART" id="SM00448">
    <property type="entry name" value="REC"/>
    <property type="match status" value="1"/>
</dbReference>
<dbReference type="Proteomes" id="UP001595867">
    <property type="component" value="Unassembled WGS sequence"/>
</dbReference>
<dbReference type="PROSITE" id="PS50110">
    <property type="entry name" value="RESPONSE_REGULATORY"/>
    <property type="match status" value="1"/>
</dbReference>
<gene>
    <name evidence="6" type="ORF">ACFO0C_02015</name>
</gene>
<dbReference type="Gene3D" id="1.10.10.10">
    <property type="entry name" value="Winged helix-like DNA-binding domain superfamily/Winged helix DNA-binding domain"/>
    <property type="match status" value="1"/>
</dbReference>
<proteinExistence type="predicted"/>
<evidence type="ECO:0000256" key="1">
    <source>
        <dbReference type="ARBA" id="ARBA00023125"/>
    </source>
</evidence>
<name>A0ABV8IPE6_9ACTN</name>
<dbReference type="Gene3D" id="3.40.50.2300">
    <property type="match status" value="1"/>
</dbReference>
<dbReference type="Pfam" id="PF00486">
    <property type="entry name" value="Trans_reg_C"/>
    <property type="match status" value="1"/>
</dbReference>
<dbReference type="InterPro" id="IPR011006">
    <property type="entry name" value="CheY-like_superfamily"/>
</dbReference>
<keyword evidence="1 3" id="KW-0238">DNA-binding</keyword>
<sequence>MTRTGAGRLLLVDADQQDNQMLRSALTLEGWQTRGADSGHTATATAAEFRPHIVVVNLALPDTDGLGLMHRLHDDRPDLPVMFLTRADHVETRIRVLTAGADDCMTKPLFVPEFVSRVRALLRRTRLAENHTPALTVGDLTLHEQTRRVHRGGCTISLTTTEFDLLRYLMANAGRVLPREQLLERVWQFHLDGTSRMVELYIGRLRRKIDIDGRPLIHTVRGIGYIVEDRGA</sequence>
<dbReference type="InterPro" id="IPR039420">
    <property type="entry name" value="WalR-like"/>
</dbReference>
<dbReference type="PROSITE" id="PS51755">
    <property type="entry name" value="OMPR_PHOB"/>
    <property type="match status" value="1"/>
</dbReference>
<dbReference type="PANTHER" id="PTHR48111">
    <property type="entry name" value="REGULATOR OF RPOS"/>
    <property type="match status" value="1"/>
</dbReference>
<dbReference type="InterPro" id="IPR001789">
    <property type="entry name" value="Sig_transdc_resp-reg_receiver"/>
</dbReference>
<comment type="caution">
    <text evidence="2">Lacks conserved residue(s) required for the propagation of feature annotation.</text>
</comment>
<comment type="caution">
    <text evidence="6">The sequence shown here is derived from an EMBL/GenBank/DDBJ whole genome shotgun (WGS) entry which is preliminary data.</text>
</comment>
<dbReference type="SMART" id="SM00862">
    <property type="entry name" value="Trans_reg_C"/>
    <property type="match status" value="1"/>
</dbReference>
<evidence type="ECO:0000259" key="5">
    <source>
        <dbReference type="PROSITE" id="PS51755"/>
    </source>
</evidence>
<evidence type="ECO:0000259" key="4">
    <source>
        <dbReference type="PROSITE" id="PS50110"/>
    </source>
</evidence>
<evidence type="ECO:0000313" key="6">
    <source>
        <dbReference type="EMBL" id="MFC4063690.1"/>
    </source>
</evidence>
<evidence type="ECO:0000313" key="7">
    <source>
        <dbReference type="Proteomes" id="UP001595867"/>
    </source>
</evidence>
<dbReference type="SUPFAM" id="SSF46894">
    <property type="entry name" value="C-terminal effector domain of the bipartite response regulators"/>
    <property type="match status" value="1"/>
</dbReference>
<dbReference type="RefSeq" id="WP_378064727.1">
    <property type="nucleotide sequence ID" value="NZ_JBHSBL010000002.1"/>
</dbReference>
<protein>
    <submittedName>
        <fullName evidence="6">Response regulator transcription factor</fullName>
    </submittedName>
</protein>